<dbReference type="RefSeq" id="WP_377352454.1">
    <property type="nucleotide sequence ID" value="NZ_JBHTLQ010000005.1"/>
</dbReference>
<accession>A0ABW3SXB8</accession>
<dbReference type="InterPro" id="IPR000873">
    <property type="entry name" value="AMP-dep_synth/lig_dom"/>
</dbReference>
<dbReference type="PANTHER" id="PTHR43201">
    <property type="entry name" value="ACYL-COA SYNTHETASE"/>
    <property type="match status" value="1"/>
</dbReference>
<evidence type="ECO:0000313" key="6">
    <source>
        <dbReference type="Proteomes" id="UP001597216"/>
    </source>
</evidence>
<protein>
    <submittedName>
        <fullName evidence="5">Class I adenylate-forming enzyme family protein</fullName>
    </submittedName>
</protein>
<dbReference type="EMBL" id="JBHTLQ010000005">
    <property type="protein sequence ID" value="MFD1189579.1"/>
    <property type="molecule type" value="Genomic_DNA"/>
</dbReference>
<comment type="similarity">
    <text evidence="1">Belongs to the ATP-dependent AMP-binding enzyme family.</text>
</comment>
<feature type="domain" description="AMP-binding enzyme C-terminal" evidence="4">
    <location>
        <begin position="478"/>
        <end position="548"/>
    </location>
</feature>
<keyword evidence="2" id="KW-0436">Ligase</keyword>
<evidence type="ECO:0000313" key="5">
    <source>
        <dbReference type="EMBL" id="MFD1189579.1"/>
    </source>
</evidence>
<dbReference type="Gene3D" id="3.40.50.12780">
    <property type="entry name" value="N-terminal domain of ligase-like"/>
    <property type="match status" value="1"/>
</dbReference>
<comment type="caution">
    <text evidence="5">The sequence shown here is derived from an EMBL/GenBank/DDBJ whole genome shotgun (WGS) entry which is preliminary data.</text>
</comment>
<evidence type="ECO:0000259" key="3">
    <source>
        <dbReference type="Pfam" id="PF00501"/>
    </source>
</evidence>
<dbReference type="InterPro" id="IPR025110">
    <property type="entry name" value="AMP-bd_C"/>
</dbReference>
<dbReference type="SUPFAM" id="SSF56801">
    <property type="entry name" value="Acetyl-CoA synthetase-like"/>
    <property type="match status" value="1"/>
</dbReference>
<dbReference type="InterPro" id="IPR042099">
    <property type="entry name" value="ANL_N_sf"/>
</dbReference>
<evidence type="ECO:0000259" key="4">
    <source>
        <dbReference type="Pfam" id="PF13193"/>
    </source>
</evidence>
<reference evidence="6" key="1">
    <citation type="journal article" date="2019" name="Int. J. Syst. Evol. Microbiol.">
        <title>The Global Catalogue of Microorganisms (GCM) 10K type strain sequencing project: providing services to taxonomists for standard genome sequencing and annotation.</title>
        <authorList>
            <consortium name="The Broad Institute Genomics Platform"/>
            <consortium name="The Broad Institute Genome Sequencing Center for Infectious Disease"/>
            <person name="Wu L."/>
            <person name="Ma J."/>
        </authorList>
    </citation>
    <scope>NUCLEOTIDE SEQUENCE [LARGE SCALE GENOMIC DNA]</scope>
    <source>
        <strain evidence="6">CCUG 55074</strain>
    </source>
</reference>
<dbReference type="Pfam" id="PF00501">
    <property type="entry name" value="AMP-binding"/>
    <property type="match status" value="1"/>
</dbReference>
<organism evidence="5 6">
    <name type="scientific">Phenylobacterium conjunctum</name>
    <dbReference type="NCBI Taxonomy" id="1298959"/>
    <lineage>
        <taxon>Bacteria</taxon>
        <taxon>Pseudomonadati</taxon>
        <taxon>Pseudomonadota</taxon>
        <taxon>Alphaproteobacteria</taxon>
        <taxon>Caulobacterales</taxon>
        <taxon>Caulobacteraceae</taxon>
        <taxon>Phenylobacterium</taxon>
    </lineage>
</organism>
<dbReference type="Pfam" id="PF13193">
    <property type="entry name" value="AMP-binding_C"/>
    <property type="match status" value="1"/>
</dbReference>
<dbReference type="Gene3D" id="3.30.300.30">
    <property type="match status" value="1"/>
</dbReference>
<keyword evidence="6" id="KW-1185">Reference proteome</keyword>
<feature type="domain" description="AMP-dependent synthetase/ligase" evidence="3">
    <location>
        <begin position="39"/>
        <end position="420"/>
    </location>
</feature>
<dbReference type="PANTHER" id="PTHR43201:SF5">
    <property type="entry name" value="MEDIUM-CHAIN ACYL-COA LIGASE ACSF2, MITOCHONDRIAL"/>
    <property type="match status" value="1"/>
</dbReference>
<name>A0ABW3SXB8_9CAUL</name>
<evidence type="ECO:0000256" key="1">
    <source>
        <dbReference type="ARBA" id="ARBA00006432"/>
    </source>
</evidence>
<proteinExistence type="inferred from homology"/>
<dbReference type="InterPro" id="IPR045851">
    <property type="entry name" value="AMP-bd_C_sf"/>
</dbReference>
<gene>
    <name evidence="5" type="ORF">ACFQ27_03225</name>
</gene>
<evidence type="ECO:0000256" key="2">
    <source>
        <dbReference type="ARBA" id="ARBA00022598"/>
    </source>
</evidence>
<dbReference type="Proteomes" id="UP001597216">
    <property type="component" value="Unassembled WGS sequence"/>
</dbReference>
<sequence>MRPSPPERVAEYRRLGWWRGETVDALFRRGVAVQRGAEALADAPNREALVGSAPRRLTWDQADAAVDALCHALAGLGVGRGDVVATQLPNLVEGVLAFLACARMGAILSPVAMAYRGHELRQILPVVEPKVYLTVGAFHGCDHAAMLTELKREGVTAAEIITLADEAPDGAHRLSDLIAQASTAPYPTTADLDAAEGLTICWTSGTEAMPKGVPRHHDHWVVNGEALVEAAGLMPGDTVLNPFPLINIAAIGGMLMTWLQCQGRLVQHHPFDLPIFLRQMQEEKVAYTVAPPAVLNMLLQNEALLSATNLSALRCLGSGSAPLSPWMVKGWQERHGVTVMNVFGSNEGCSLFSTGEAIPDAEQRARFFPRFGAQGVEWPAQFPAKIRTRLVDLATGQEITQPGIEGELRISGAMTFDGYYKAPDLTRAAFDDQGFFRTGDLFEIAPDGGGRFYRFVGRCKEIIIRGGQNISPAELDVLVESHPKVREGACVAYPDERLGERVCAVVALKPGVEALTLDELNAHLKAHDIATFKLPEKLRIVEALPRNPLNKVLRRDLGGVAAS</sequence>